<dbReference type="EMBL" id="JAULSR010000001">
    <property type="protein sequence ID" value="KAK0635192.1"/>
    <property type="molecule type" value="Genomic_DNA"/>
</dbReference>
<dbReference type="AlphaFoldDB" id="A0AA39XJI3"/>
<name>A0AA39XJI3_9PEZI</name>
<reference evidence="2" key="1">
    <citation type="submission" date="2023-06" db="EMBL/GenBank/DDBJ databases">
        <title>Genome-scale phylogeny and comparative genomics of the fungal order Sordariales.</title>
        <authorList>
            <consortium name="Lawrence Berkeley National Laboratory"/>
            <person name="Hensen N."/>
            <person name="Bonometti L."/>
            <person name="Westerberg I."/>
            <person name="Brannstrom I.O."/>
            <person name="Guillou S."/>
            <person name="Cros-Aarteil S."/>
            <person name="Calhoun S."/>
            <person name="Haridas S."/>
            <person name="Kuo A."/>
            <person name="Mondo S."/>
            <person name="Pangilinan J."/>
            <person name="Riley R."/>
            <person name="LaButti K."/>
            <person name="Andreopoulos B."/>
            <person name="Lipzen A."/>
            <person name="Chen C."/>
            <person name="Yanf M."/>
            <person name="Daum C."/>
            <person name="Ng V."/>
            <person name="Clum A."/>
            <person name="Steindorff A."/>
            <person name="Ohm R."/>
            <person name="Martin F."/>
            <person name="Silar P."/>
            <person name="Natvig D."/>
            <person name="Lalanne C."/>
            <person name="Gautier V."/>
            <person name="Ament-velasquez S.L."/>
            <person name="Kruys A."/>
            <person name="Hutchinson M.I."/>
            <person name="Powell A.J."/>
            <person name="Barry K."/>
            <person name="Miller A.N."/>
            <person name="Grigoriev I.V."/>
            <person name="Debuchy R."/>
            <person name="Gladieux P."/>
            <person name="Thoren M.H."/>
            <person name="Johannesson H."/>
        </authorList>
    </citation>
    <scope>NUCLEOTIDE SEQUENCE</scope>
    <source>
        <strain evidence="2">SMH3391-2</strain>
    </source>
</reference>
<evidence type="ECO:0000313" key="2">
    <source>
        <dbReference type="EMBL" id="KAK0635192.1"/>
    </source>
</evidence>
<keyword evidence="1" id="KW-0732">Signal</keyword>
<gene>
    <name evidence="2" type="ORF">B0T17DRAFT_515617</name>
</gene>
<dbReference type="Proteomes" id="UP001174934">
    <property type="component" value="Unassembled WGS sequence"/>
</dbReference>
<evidence type="ECO:0008006" key="4">
    <source>
        <dbReference type="Google" id="ProtNLM"/>
    </source>
</evidence>
<sequence>MCCCLFNMLLLFQCVVVQCAEIRSSTSILITGSTLVHWHQPFRYSAVRRTNNTTDTCRAIHRTCYRFAIFLLFSGKSYLA</sequence>
<evidence type="ECO:0000313" key="3">
    <source>
        <dbReference type="Proteomes" id="UP001174934"/>
    </source>
</evidence>
<feature type="chain" id="PRO_5041294400" description="Secreted protein" evidence="1">
    <location>
        <begin position="20"/>
        <end position="80"/>
    </location>
</feature>
<evidence type="ECO:0000256" key="1">
    <source>
        <dbReference type="SAM" id="SignalP"/>
    </source>
</evidence>
<feature type="signal peptide" evidence="1">
    <location>
        <begin position="1"/>
        <end position="19"/>
    </location>
</feature>
<organism evidence="2 3">
    <name type="scientific">Bombardia bombarda</name>
    <dbReference type="NCBI Taxonomy" id="252184"/>
    <lineage>
        <taxon>Eukaryota</taxon>
        <taxon>Fungi</taxon>
        <taxon>Dikarya</taxon>
        <taxon>Ascomycota</taxon>
        <taxon>Pezizomycotina</taxon>
        <taxon>Sordariomycetes</taxon>
        <taxon>Sordariomycetidae</taxon>
        <taxon>Sordariales</taxon>
        <taxon>Lasiosphaeriaceae</taxon>
        <taxon>Bombardia</taxon>
    </lineage>
</organism>
<protein>
    <recommendedName>
        <fullName evidence="4">Secreted protein</fullName>
    </recommendedName>
</protein>
<proteinExistence type="predicted"/>
<comment type="caution">
    <text evidence="2">The sequence shown here is derived from an EMBL/GenBank/DDBJ whole genome shotgun (WGS) entry which is preliminary data.</text>
</comment>
<keyword evidence="3" id="KW-1185">Reference proteome</keyword>
<accession>A0AA39XJI3</accession>